<protein>
    <submittedName>
        <fullName evidence="9">Glycosyltransferase protein LARGE</fullName>
    </submittedName>
</protein>
<evidence type="ECO:0000256" key="6">
    <source>
        <dbReference type="ARBA" id="ARBA00023136"/>
    </source>
</evidence>
<dbReference type="GO" id="GO:0035269">
    <property type="term" value="P:protein O-linked glycosylation via mannose"/>
    <property type="evidence" value="ECO:0007669"/>
    <property type="project" value="TreeGrafter"/>
</dbReference>
<evidence type="ECO:0000256" key="4">
    <source>
        <dbReference type="ARBA" id="ARBA00022989"/>
    </source>
</evidence>
<dbReference type="Gene3D" id="3.90.550.10">
    <property type="entry name" value="Spore Coat Polysaccharide Biosynthesis Protein SpsA, Chain A"/>
    <property type="match status" value="2"/>
</dbReference>
<evidence type="ECO:0000256" key="8">
    <source>
        <dbReference type="SAM" id="Phobius"/>
    </source>
</evidence>
<keyword evidence="10" id="KW-1185">Reference proteome</keyword>
<keyword evidence="2 8" id="KW-0812">Transmembrane</keyword>
<evidence type="ECO:0000256" key="1">
    <source>
        <dbReference type="ARBA" id="ARBA00004323"/>
    </source>
</evidence>
<proteinExistence type="predicted"/>
<organism evidence="9 10">
    <name type="scientific">Fasciolopsis buskii</name>
    <dbReference type="NCBI Taxonomy" id="27845"/>
    <lineage>
        <taxon>Eukaryota</taxon>
        <taxon>Metazoa</taxon>
        <taxon>Spiralia</taxon>
        <taxon>Lophotrochozoa</taxon>
        <taxon>Platyhelminthes</taxon>
        <taxon>Trematoda</taxon>
        <taxon>Digenea</taxon>
        <taxon>Plagiorchiida</taxon>
        <taxon>Echinostomata</taxon>
        <taxon>Echinostomatoidea</taxon>
        <taxon>Fasciolidae</taxon>
        <taxon>Fasciolopsis</taxon>
    </lineage>
</organism>
<comment type="caution">
    <text evidence="9">The sequence shown here is derived from an EMBL/GenBank/DDBJ whole genome shotgun (WGS) entry which is preliminary data.</text>
</comment>
<keyword evidence="3" id="KW-0735">Signal-anchor</keyword>
<evidence type="ECO:0000313" key="9">
    <source>
        <dbReference type="EMBL" id="KAA0196147.1"/>
    </source>
</evidence>
<sequence>MHGIPRRLFYSLILLSTLVYTLLIVQQVYFQSNFKWNTCGFCRFYGKSSSHIDCDSSTIHLAFMVGGAETTRQMVTLIKSILYHIVHSKTCQYKSGSIQDPLVHFHLVVDKQARVSLESLLPSWRLPRIQFAFYNFGPYKDRISWIRSGHHSGYFGCGKLLLPEILPNNLTEVIILDADLLLHTDIRELWDYFRHFSSEEAFGMTTNQSPWYKAHSASIWPAIEFGFNTGVMLLNLSKLRVLNWKQMWRVVANDELQIRKSVTLADQDIMNAVLVRHPQLIYTLPCEWNLQLNDWNQPLCCTVQAPFNTNVKLLDQPGPKAKITHLNSRQKSESLLPGQSLTKAINESFAEKLQWRKEFVRLYHMFRAYDARWLAKELALLTKDSDMVQPLSSANINHTRCADFEDQSSLGRRVHPYYLTYNFTEVGQLDPETTVTLLSQMNFERIHRLDELVSNWPGPISISLYLTEQEAHQLSIFVTQSFILSNRTNVGYHVMFVDGPLYPINELRNLALLYAPTNLVFHLDIDFVPSPNLYRTLHEMVKTRWSNKTGTESKRECIVVPAFETFDTRTVVPSTKQTLLNAWEQRVILPFRHRIWTRGHLATNYTKWRNATQLYQVQWSADYEPYVVVHKTAPWFDPRFVGFGWNKASYIMQLDAAGYQMFVLPNAFVLHMPHPPSIEVLRYRSSPLYRYCVDKMKLDFIKQLAKKYGVQALKYLDFRKVESKPDSLVLQ</sequence>
<evidence type="ECO:0000313" key="10">
    <source>
        <dbReference type="Proteomes" id="UP000728185"/>
    </source>
</evidence>
<dbReference type="PANTHER" id="PTHR12270:SF25">
    <property type="entry name" value="GLYCOSYLTRANSFERASE-LIKE PROTEIN LARGE"/>
    <property type="match status" value="1"/>
</dbReference>
<evidence type="ECO:0000256" key="3">
    <source>
        <dbReference type="ARBA" id="ARBA00022968"/>
    </source>
</evidence>
<dbReference type="Pfam" id="PF01501">
    <property type="entry name" value="Glyco_transf_8"/>
    <property type="match status" value="1"/>
</dbReference>
<keyword evidence="6 8" id="KW-0472">Membrane</keyword>
<dbReference type="GO" id="GO:0000139">
    <property type="term" value="C:Golgi membrane"/>
    <property type="evidence" value="ECO:0007669"/>
    <property type="project" value="UniProtKB-SubCell"/>
</dbReference>
<feature type="transmembrane region" description="Helical" evidence="8">
    <location>
        <begin position="7"/>
        <end position="29"/>
    </location>
</feature>
<evidence type="ECO:0000256" key="5">
    <source>
        <dbReference type="ARBA" id="ARBA00023034"/>
    </source>
</evidence>
<keyword evidence="5" id="KW-0333">Golgi apparatus</keyword>
<dbReference type="Proteomes" id="UP000728185">
    <property type="component" value="Unassembled WGS sequence"/>
</dbReference>
<dbReference type="Pfam" id="PF13896">
    <property type="entry name" value="Glyco_transf_49"/>
    <property type="match status" value="1"/>
</dbReference>
<dbReference type="InterPro" id="IPR002495">
    <property type="entry name" value="Glyco_trans_8"/>
</dbReference>
<dbReference type="SUPFAM" id="SSF53448">
    <property type="entry name" value="Nucleotide-diphospho-sugar transferases"/>
    <property type="match status" value="2"/>
</dbReference>
<dbReference type="PANTHER" id="PTHR12270">
    <property type="entry name" value="GLYCOSYLTRANSFERASE-RELATED"/>
    <property type="match status" value="1"/>
</dbReference>
<dbReference type="GO" id="GO:0015020">
    <property type="term" value="F:glucuronosyltransferase activity"/>
    <property type="evidence" value="ECO:0007669"/>
    <property type="project" value="TreeGrafter"/>
</dbReference>
<gene>
    <name evidence="9" type="ORF">FBUS_06021</name>
</gene>
<dbReference type="FunFam" id="3.90.550.10:FF:000016">
    <property type="entry name" value="LARGE xylosyl- and glucuronyltransferase 2"/>
    <property type="match status" value="1"/>
</dbReference>
<dbReference type="AlphaFoldDB" id="A0A8E0S0F6"/>
<evidence type="ECO:0000256" key="7">
    <source>
        <dbReference type="ARBA" id="ARBA00023180"/>
    </source>
</evidence>
<dbReference type="EMBL" id="LUCM01003225">
    <property type="protein sequence ID" value="KAA0196147.1"/>
    <property type="molecule type" value="Genomic_DNA"/>
</dbReference>
<dbReference type="InterPro" id="IPR029044">
    <property type="entry name" value="Nucleotide-diphossugar_trans"/>
</dbReference>
<name>A0A8E0S0F6_9TREM</name>
<dbReference type="InterPro" id="IPR051292">
    <property type="entry name" value="Xyl/GlcA_transferase"/>
</dbReference>
<accession>A0A8E0S0F6</accession>
<keyword evidence="7" id="KW-0325">Glycoprotein</keyword>
<keyword evidence="4 8" id="KW-1133">Transmembrane helix</keyword>
<evidence type="ECO:0000256" key="2">
    <source>
        <dbReference type="ARBA" id="ARBA00022692"/>
    </source>
</evidence>
<dbReference type="OrthoDB" id="411524at2759"/>
<reference evidence="9" key="1">
    <citation type="submission" date="2019-05" db="EMBL/GenBank/DDBJ databases">
        <title>Annotation for the trematode Fasciolopsis buski.</title>
        <authorList>
            <person name="Choi Y.-J."/>
        </authorList>
    </citation>
    <scope>NUCLEOTIDE SEQUENCE</scope>
    <source>
        <strain evidence="9">HT</strain>
        <tissue evidence="9">Whole worm</tissue>
    </source>
</reference>
<dbReference type="GO" id="GO:0042285">
    <property type="term" value="F:xylosyltransferase activity"/>
    <property type="evidence" value="ECO:0007669"/>
    <property type="project" value="TreeGrafter"/>
</dbReference>
<comment type="subcellular location">
    <subcellularLocation>
        <location evidence="1">Golgi apparatus membrane</location>
        <topology evidence="1">Single-pass type II membrane protein</topology>
    </subcellularLocation>
</comment>